<evidence type="ECO:0000256" key="4">
    <source>
        <dbReference type="ARBA" id="ARBA00008974"/>
    </source>
</evidence>
<dbReference type="PRINTS" id="PR00721">
    <property type="entry name" value="STOMATIN"/>
</dbReference>
<reference evidence="12" key="1">
    <citation type="submission" date="2020-01" db="EMBL/GenBank/DDBJ databases">
        <authorList>
            <person name="Feng Z.H.Z."/>
        </authorList>
    </citation>
    <scope>NUCLEOTIDE SEQUENCE</scope>
    <source>
        <strain evidence="12">CBS107.38</strain>
    </source>
</reference>
<dbReference type="SUPFAM" id="SSF117892">
    <property type="entry name" value="Band 7/SPFH domain"/>
    <property type="match status" value="1"/>
</dbReference>
<dbReference type="FunFam" id="3.30.479.30:FF:000004">
    <property type="entry name" value="Putative membrane protease family, stomatin"/>
    <property type="match status" value="1"/>
</dbReference>
<dbReference type="Proteomes" id="UP000596902">
    <property type="component" value="Unassembled WGS sequence"/>
</dbReference>
<evidence type="ECO:0000256" key="6">
    <source>
        <dbReference type="ARBA" id="ARBA00022989"/>
    </source>
</evidence>
<evidence type="ECO:0000256" key="9">
    <source>
        <dbReference type="SAM" id="MobiDB-lite"/>
    </source>
</evidence>
<evidence type="ECO:0000256" key="3">
    <source>
        <dbReference type="ARBA" id="ARBA00008164"/>
    </source>
</evidence>
<name>A0A8H7BCX9_9PLEO</name>
<protein>
    <submittedName>
        <fullName evidence="12">Amidase signature enzyme</fullName>
    </submittedName>
</protein>
<gene>
    <name evidence="12" type="ORF">GT037_005269</name>
</gene>
<dbReference type="Pfam" id="PF16200">
    <property type="entry name" value="Band_7_C"/>
    <property type="match status" value="1"/>
</dbReference>
<organism evidence="12 13">
    <name type="scientific">Alternaria burnsii</name>
    <dbReference type="NCBI Taxonomy" id="1187904"/>
    <lineage>
        <taxon>Eukaryota</taxon>
        <taxon>Fungi</taxon>
        <taxon>Dikarya</taxon>
        <taxon>Ascomycota</taxon>
        <taxon>Pezizomycotina</taxon>
        <taxon>Dothideomycetes</taxon>
        <taxon>Pleosporomycetidae</taxon>
        <taxon>Pleosporales</taxon>
        <taxon>Pleosporineae</taxon>
        <taxon>Pleosporaceae</taxon>
        <taxon>Alternaria</taxon>
        <taxon>Alternaria sect. Alternaria</taxon>
    </lineage>
</organism>
<feature type="transmembrane region" description="Helical" evidence="10">
    <location>
        <begin position="220"/>
        <end position="240"/>
    </location>
</feature>
<comment type="similarity">
    <text evidence="4">Belongs to the purine-cytosine permease (2.A.39) family.</text>
</comment>
<dbReference type="GO" id="GO:0005886">
    <property type="term" value="C:plasma membrane"/>
    <property type="evidence" value="ECO:0007669"/>
    <property type="project" value="UniProtKB-ARBA"/>
</dbReference>
<dbReference type="InterPro" id="IPR001248">
    <property type="entry name" value="Pur-cyt_permease"/>
</dbReference>
<evidence type="ECO:0000259" key="11">
    <source>
        <dbReference type="SMART" id="SM00244"/>
    </source>
</evidence>
<comment type="subcellular location">
    <subcellularLocation>
        <location evidence="1">Membrane</location>
        <topology evidence="1">Multi-pass membrane protein</topology>
    </subcellularLocation>
    <subcellularLocation>
        <location evidence="2">Mitochondrion</location>
    </subcellularLocation>
</comment>
<feature type="region of interest" description="Disordered" evidence="9">
    <location>
        <begin position="701"/>
        <end position="727"/>
    </location>
</feature>
<evidence type="ECO:0000256" key="10">
    <source>
        <dbReference type="SAM" id="Phobius"/>
    </source>
</evidence>
<evidence type="ECO:0000313" key="12">
    <source>
        <dbReference type="EMBL" id="KAF7677057.1"/>
    </source>
</evidence>
<dbReference type="Pfam" id="PF01145">
    <property type="entry name" value="Band_7"/>
    <property type="match status" value="1"/>
</dbReference>
<evidence type="ECO:0000313" key="13">
    <source>
        <dbReference type="Proteomes" id="UP000596902"/>
    </source>
</evidence>
<dbReference type="InterPro" id="IPR023631">
    <property type="entry name" value="Amidase_dom"/>
</dbReference>
<keyword evidence="13" id="KW-1185">Reference proteome</keyword>
<dbReference type="InterPro" id="IPR036013">
    <property type="entry name" value="Band_7/SPFH_dom_sf"/>
</dbReference>
<feature type="non-terminal residue" evidence="12">
    <location>
        <position position="1"/>
    </location>
</feature>
<dbReference type="RefSeq" id="XP_038787266.1">
    <property type="nucleotide sequence ID" value="XM_038930316.1"/>
</dbReference>
<keyword evidence="6 10" id="KW-1133">Transmembrane helix</keyword>
<comment type="caution">
    <text evidence="12">The sequence shown here is derived from an EMBL/GenBank/DDBJ whole genome shotgun (WGS) entry which is preliminary data.</text>
</comment>
<dbReference type="InterPro" id="IPR036928">
    <property type="entry name" value="AS_sf"/>
</dbReference>
<evidence type="ECO:0000256" key="5">
    <source>
        <dbReference type="ARBA" id="ARBA00022692"/>
    </source>
</evidence>
<feature type="domain" description="Band 7" evidence="11">
    <location>
        <begin position="1106"/>
        <end position="1264"/>
    </location>
</feature>
<feature type="transmembrane region" description="Helical" evidence="10">
    <location>
        <begin position="415"/>
        <end position="439"/>
    </location>
</feature>
<dbReference type="CDD" id="cd08829">
    <property type="entry name" value="SPFH_paraslipin"/>
    <property type="match status" value="1"/>
</dbReference>
<feature type="transmembrane region" description="Helical" evidence="10">
    <location>
        <begin position="505"/>
        <end position="523"/>
    </location>
</feature>
<dbReference type="GeneID" id="62203494"/>
<dbReference type="InterPro" id="IPR032435">
    <property type="entry name" value="STML2-like_C"/>
</dbReference>
<dbReference type="Gene3D" id="1.10.4160.10">
    <property type="entry name" value="Hydantoin permease"/>
    <property type="match status" value="1"/>
</dbReference>
<dbReference type="Gene3D" id="3.30.479.30">
    <property type="entry name" value="Band 7 domain"/>
    <property type="match status" value="1"/>
</dbReference>
<evidence type="ECO:0000256" key="7">
    <source>
        <dbReference type="ARBA" id="ARBA00023128"/>
    </source>
</evidence>
<reference evidence="12" key="2">
    <citation type="submission" date="2020-08" db="EMBL/GenBank/DDBJ databases">
        <title>Draft Genome Sequence of Cumin Blight Pathogen Alternaria burnsii.</title>
        <authorList>
            <person name="Feng Z."/>
        </authorList>
    </citation>
    <scope>NUCLEOTIDE SEQUENCE</scope>
    <source>
        <strain evidence="12">CBS107.38</strain>
    </source>
</reference>
<dbReference type="GO" id="GO:0098552">
    <property type="term" value="C:side of membrane"/>
    <property type="evidence" value="ECO:0007669"/>
    <property type="project" value="UniProtKB-ARBA"/>
</dbReference>
<dbReference type="InterPro" id="IPR045225">
    <property type="entry name" value="Uracil/uridine/allantoin_perm"/>
</dbReference>
<feature type="transmembrane region" description="Helical" evidence="10">
    <location>
        <begin position="350"/>
        <end position="370"/>
    </location>
</feature>
<accession>A0A8H7BCX9</accession>
<feature type="transmembrane region" description="Helical" evidence="10">
    <location>
        <begin position="260"/>
        <end position="280"/>
    </location>
</feature>
<dbReference type="Pfam" id="PF02133">
    <property type="entry name" value="Transp_cyt_pur"/>
    <property type="match status" value="1"/>
</dbReference>
<dbReference type="SUPFAM" id="SSF75304">
    <property type="entry name" value="Amidase signature (AS) enzymes"/>
    <property type="match status" value="1"/>
</dbReference>
<dbReference type="PANTHER" id="PTHR30618:SF0">
    <property type="entry name" value="PURINE-URACIL PERMEASE NCS1"/>
    <property type="match status" value="1"/>
</dbReference>
<dbReference type="EMBL" id="JAAABM010000006">
    <property type="protein sequence ID" value="KAF7677057.1"/>
    <property type="molecule type" value="Genomic_DNA"/>
</dbReference>
<proteinExistence type="inferred from homology"/>
<evidence type="ECO:0000256" key="8">
    <source>
        <dbReference type="ARBA" id="ARBA00023136"/>
    </source>
</evidence>
<dbReference type="InterPro" id="IPR001972">
    <property type="entry name" value="Stomatin_HflK_fam"/>
</dbReference>
<dbReference type="SMART" id="SM00244">
    <property type="entry name" value="PHB"/>
    <property type="match status" value="1"/>
</dbReference>
<dbReference type="InterPro" id="IPR001107">
    <property type="entry name" value="Band_7"/>
</dbReference>
<sequence length="1491" mass="161836">MGRVQFPTKDRFAAPFRSKEAFIDFIKAPQGNDGHAPIGDERWSNKDLEPTPVEQRTWTWFNLPLYWFSNQFSLVGWNTGSALVTVGLTWQQSFVSACIGSFLAAVVVILMARPGVKYHIGFPVIARSVMGMYGSYFFVFIRAMVCIIWYGIQSFYAGNILSVMLRCIFGSSWENFMNTLSPTASVTSKQLLAFFMAWLMEFPFMWVHPRHIHYIFTVKGFIMPIAAFAVFGWCMANGGGLGAMDLASNEGELAASVTPLGWSIMAGINTIFGSLSPMLVNQPDLARYCKKPRDAGITQGISVFVASIVVFFLGMASTTSMQAAYGVAYWNIWDLFEAILDHHFGAGARAGIFFAALAFYLGVFATNFGANSIPFGSDMTGLFPKWLTIRRGQVLCAILGVVVQPWQLMKNASAFLSFLGSYNIFMAPLCGVIIVDYFIARKGNIHVPSCYDGKKTGLYWFWSGVNWNGVVAWLLGTTMGIPGLIGQYEPQIISAAAQNMYRMGWLLTFFTAATIYWVLTLLVKPRVFPVGRESTPFEREWLANEGREGFYDGDRDGGEIYAAATPPMTDGGDDVEIGEKLTASEISAKIKAGETSVEEYAKSLLARIESRDEAVQAWAYLDPEYVIKQARALDAIPRAERGPLHGVAIAVKDVIYTKDMPTQFNSPIYANDAPQVDAGSIAILRKNGALILGKTTTTEFAATTTGPKTRNPHDPKRTPGGSSSGSGAAVGDFQAPIGLGTQTGGSTIRPGSYNGIYALKPTWNSITREGQKIYSLILDTLGLYARSVADLELLADAFAIHDDAPPPTDYTVKGAKFAFLKTMVWPNVGPGTSAALDKAVSLLRAHGAEVEEIEFPEYLNELPNRHATVLNSDGRTAFLPEYTVAKDKISEQLVGHVENSGKISRKAQLEAFDEIAAARPIVDDILGRYDAVLTPSVPDEAPLGIEKTGSAAFCLIWTALHTPVVNVPGFKGENGMPIGISLVAPRYHDRRLLATFADSLRASRVPTTSSSSSSLASNLTIMAPRTRLAATTASGLLRSSRRLAMPRKCPLATVLTASSVRSFSQLNSHSATDPTNVFASFGSSSSNSKSGLPSYFSSSKRLPTNTVIRFVPQQTAWIVERMGKFNRILEPGLAVLIPFIDRIAYVRSLKENAIEIPSQSAITADNVTLELDGVLYTRVFDAYKASYGVEDAEYAISQLAQTTMRSEIGQLSLDHVLKERANLNANITAAINEAAQDWGVTCLRYEIRDIHAPEPVVEAMHRQVTAERSKRAEILESEGQRQSAINIAEGKKQSVILASEALRAEQINMANGEAEAILLKATATANGIDAVARSISQGGGAAQNAISLSVAEKYVDAFGNLAKEGTSIVVPGNVGDMSGMIASAMAVYGNVNASQAKAQASKMVEGGNNKQIQELQSKLNDAESGSNQMHNEINRVMDERNGIRLYIIPRCITSSEPASDCIGVTVIGYGHDPKTSIIRGVFSLPLWNSTS</sequence>
<feature type="transmembrane region" description="Helical" evidence="10">
    <location>
        <begin position="301"/>
        <end position="330"/>
    </location>
</feature>
<feature type="transmembrane region" description="Helical" evidence="10">
    <location>
        <begin position="459"/>
        <end position="485"/>
    </location>
</feature>
<evidence type="ECO:0000256" key="1">
    <source>
        <dbReference type="ARBA" id="ARBA00004141"/>
    </source>
</evidence>
<dbReference type="Pfam" id="PF01425">
    <property type="entry name" value="Amidase"/>
    <property type="match status" value="1"/>
</dbReference>
<comment type="similarity">
    <text evidence="3">Belongs to the band 7/mec-2 family.</text>
</comment>
<keyword evidence="7" id="KW-0496">Mitochondrion</keyword>
<dbReference type="PANTHER" id="PTHR30618">
    <property type="entry name" value="NCS1 FAMILY PURINE/PYRIMIDINE TRANSPORTER"/>
    <property type="match status" value="1"/>
</dbReference>
<evidence type="ECO:0000256" key="2">
    <source>
        <dbReference type="ARBA" id="ARBA00004173"/>
    </source>
</evidence>
<dbReference type="Gene3D" id="3.90.1300.10">
    <property type="entry name" value="Amidase signature (AS) domain"/>
    <property type="match status" value="1"/>
</dbReference>
<feature type="transmembrane region" description="Helical" evidence="10">
    <location>
        <begin position="94"/>
        <end position="112"/>
    </location>
</feature>
<dbReference type="CDD" id="cd11482">
    <property type="entry name" value="SLC-NCS1sbd_NRT1-like"/>
    <property type="match status" value="1"/>
</dbReference>
<keyword evidence="5 10" id="KW-0812">Transmembrane</keyword>
<dbReference type="GO" id="GO:0005739">
    <property type="term" value="C:mitochondrion"/>
    <property type="evidence" value="ECO:0007669"/>
    <property type="project" value="UniProtKB-SubCell"/>
</dbReference>
<keyword evidence="8 10" id="KW-0472">Membrane</keyword>
<dbReference type="GO" id="GO:0015205">
    <property type="term" value="F:nucleobase transmembrane transporter activity"/>
    <property type="evidence" value="ECO:0007669"/>
    <property type="project" value="TreeGrafter"/>
</dbReference>
<feature type="transmembrane region" description="Helical" evidence="10">
    <location>
        <begin position="191"/>
        <end position="208"/>
    </location>
</feature>